<comment type="caution">
    <text evidence="1">The sequence shown here is derived from an EMBL/GenBank/DDBJ whole genome shotgun (WGS) entry which is preliminary data.</text>
</comment>
<proteinExistence type="predicted"/>
<sequence>MSDSTYSAGTVSVGSTGTTVTGNGTSWLTSGIRAGDVLMLAGLSVLIGAVNSNTSITLARAWPGAAQTGANYDIMLLDDNVRSLVAANQLLQELQNGNISALAGLSGAADKVPYFTGAGAMTVSDLTPAARAILALAGSSGAKIPVVTAAGTAAMRSILGTVSQSGGVPTGALIERGSNANGEYVRLADGTQICTHILTLNNVAASNLSATWTYPAAFSALQVVSAAPDMNSVNSAAPGLTGVGQCAPSNETATSATIALYRITGLPDFVAGNSAAARCLAVGRWF</sequence>
<organism evidence="1 2">
    <name type="scientific">Pseudooceanicola nanhaiensis</name>
    <dbReference type="NCBI Taxonomy" id="375761"/>
    <lineage>
        <taxon>Bacteria</taxon>
        <taxon>Pseudomonadati</taxon>
        <taxon>Pseudomonadota</taxon>
        <taxon>Alphaproteobacteria</taxon>
        <taxon>Rhodobacterales</taxon>
        <taxon>Paracoccaceae</taxon>
        <taxon>Pseudooceanicola</taxon>
    </lineage>
</organism>
<protein>
    <recommendedName>
        <fullName evidence="3">Phage tail protein</fullName>
    </recommendedName>
</protein>
<reference evidence="1" key="2">
    <citation type="submission" date="2020-09" db="EMBL/GenBank/DDBJ databases">
        <authorList>
            <person name="Sun Q."/>
            <person name="Zhou Y."/>
        </authorList>
    </citation>
    <scope>NUCLEOTIDE SEQUENCE</scope>
    <source>
        <strain evidence="1">CGMCC 1.6293</strain>
    </source>
</reference>
<keyword evidence="2" id="KW-1185">Reference proteome</keyword>
<dbReference type="EMBL" id="BMLF01000001">
    <property type="protein sequence ID" value="GGL91534.1"/>
    <property type="molecule type" value="Genomic_DNA"/>
</dbReference>
<accession>A0A917SPV2</accession>
<gene>
    <name evidence="1" type="ORF">GCM10011534_12150</name>
</gene>
<evidence type="ECO:0008006" key="3">
    <source>
        <dbReference type="Google" id="ProtNLM"/>
    </source>
</evidence>
<reference evidence="1" key="1">
    <citation type="journal article" date="2014" name="Int. J. Syst. Evol. Microbiol.">
        <title>Complete genome sequence of Corynebacterium casei LMG S-19264T (=DSM 44701T), isolated from a smear-ripened cheese.</title>
        <authorList>
            <consortium name="US DOE Joint Genome Institute (JGI-PGF)"/>
            <person name="Walter F."/>
            <person name="Albersmeier A."/>
            <person name="Kalinowski J."/>
            <person name="Ruckert C."/>
        </authorList>
    </citation>
    <scope>NUCLEOTIDE SEQUENCE</scope>
    <source>
        <strain evidence="1">CGMCC 1.6293</strain>
    </source>
</reference>
<dbReference type="RefSeq" id="WP_051630351.1">
    <property type="nucleotide sequence ID" value="NZ_BMLF01000001.1"/>
</dbReference>
<dbReference type="Proteomes" id="UP000649829">
    <property type="component" value="Unassembled WGS sequence"/>
</dbReference>
<evidence type="ECO:0000313" key="1">
    <source>
        <dbReference type="EMBL" id="GGL91534.1"/>
    </source>
</evidence>
<dbReference type="AlphaFoldDB" id="A0A917SPV2"/>
<evidence type="ECO:0000313" key="2">
    <source>
        <dbReference type="Proteomes" id="UP000649829"/>
    </source>
</evidence>
<name>A0A917SPV2_9RHOB</name>